<evidence type="ECO:0000313" key="2">
    <source>
        <dbReference type="EMBL" id="EHC50720.1"/>
    </source>
</evidence>
<feature type="region of interest" description="Disordered" evidence="1">
    <location>
        <begin position="36"/>
        <end position="56"/>
    </location>
</feature>
<reference evidence="2 3" key="1">
    <citation type="journal article" date="2011" name="BMC Genomics">
        <title>Genome sequencing reveals diversification of virulence factor content and possible host adaptation in distinct subpopulations of Salmonella enterica.</title>
        <authorList>
            <person name="den Bakker H.C."/>
            <person name="Moreno Switt A.I."/>
            <person name="Govoni G."/>
            <person name="Cummings C.A."/>
            <person name="Ranieri M.L."/>
            <person name="Degoricija L."/>
            <person name="Hoelzer K."/>
            <person name="Rodriguez-Rivera L.D."/>
            <person name="Brown S."/>
            <person name="Bolchacova E."/>
            <person name="Furtado M.R."/>
            <person name="Wiedmann M."/>
        </authorList>
    </citation>
    <scope>NUCLEOTIDE SEQUENCE [LARGE SCALE GENOMIC DNA]</scope>
    <source>
        <strain evidence="2 3">R8-3668</strain>
    </source>
</reference>
<dbReference type="EMBL" id="AFCO01001703">
    <property type="protein sequence ID" value="EHC50720.1"/>
    <property type="molecule type" value="Genomic_DNA"/>
</dbReference>
<dbReference type="Proteomes" id="UP000003532">
    <property type="component" value="Unassembled WGS sequence"/>
</dbReference>
<dbReference type="AlphaFoldDB" id="G5NJI3"/>
<evidence type="ECO:0000256" key="1">
    <source>
        <dbReference type="SAM" id="MobiDB-lite"/>
    </source>
</evidence>
<protein>
    <submittedName>
        <fullName evidence="2">Uncharacterized protein</fullName>
    </submittedName>
</protein>
<evidence type="ECO:0000313" key="3">
    <source>
        <dbReference type="Proteomes" id="UP000003532"/>
    </source>
</evidence>
<proteinExistence type="predicted"/>
<gene>
    <name evidence="2" type="ORF">LTSEINV_5233</name>
</gene>
<name>G5NJI3_SALET</name>
<sequence length="56" mass="6842">MSCRKRLLRPRELPVHSALEEQRRHPRIIALYRRPHGKRIPGNPHMIERFPRGRRL</sequence>
<feature type="compositionally biased region" description="Basic and acidic residues" evidence="1">
    <location>
        <begin position="46"/>
        <end position="56"/>
    </location>
</feature>
<organism evidence="2 3">
    <name type="scientific">Salmonella enterica subsp. enterica serovar Inverness str. R8-3668</name>
    <dbReference type="NCBI Taxonomy" id="913075"/>
    <lineage>
        <taxon>Bacteria</taxon>
        <taxon>Pseudomonadati</taxon>
        <taxon>Pseudomonadota</taxon>
        <taxon>Gammaproteobacteria</taxon>
        <taxon>Enterobacterales</taxon>
        <taxon>Enterobacteriaceae</taxon>
        <taxon>Salmonella</taxon>
    </lineage>
</organism>
<accession>G5NJI3</accession>
<comment type="caution">
    <text evidence="2">The sequence shown here is derived from an EMBL/GenBank/DDBJ whole genome shotgun (WGS) entry which is preliminary data.</text>
</comment>
<feature type="non-terminal residue" evidence="2">
    <location>
        <position position="56"/>
    </location>
</feature>